<comment type="caution">
    <text evidence="4">The sequence shown here is derived from an EMBL/GenBank/DDBJ whole genome shotgun (WGS) entry which is preliminary data.</text>
</comment>
<sequence>MSELLHWRRAPAWHLGAVDGTDRPALLQVWEAAVRATHHFLAEEDIQFYRRMLAEQYFDLVRLTCLRDERGRVLGFCGTAEDRLEMLFVDPTQHGHGLGKALLRHAIEHDGVRLVDVNEQNPGALAFYLAQGFEQIGRSALDGADRPFPLLHLRLRESRL</sequence>
<dbReference type="Gene3D" id="3.40.630.30">
    <property type="match status" value="1"/>
</dbReference>
<dbReference type="EMBL" id="BATI01000028">
    <property type="protein sequence ID" value="GAD63797.1"/>
    <property type="molecule type" value="Genomic_DNA"/>
</dbReference>
<dbReference type="Proteomes" id="UP000016560">
    <property type="component" value="Unassembled WGS sequence"/>
</dbReference>
<keyword evidence="5" id="KW-1185">Reference proteome</keyword>
<evidence type="ECO:0000313" key="5">
    <source>
        <dbReference type="Proteomes" id="UP000016560"/>
    </source>
</evidence>
<dbReference type="AlphaFoldDB" id="U2ZRV0"/>
<dbReference type="Pfam" id="PF13508">
    <property type="entry name" value="Acetyltransf_7"/>
    <property type="match status" value="1"/>
</dbReference>
<protein>
    <submittedName>
        <fullName evidence="4">N-acetyltransferase</fullName>
    </submittedName>
</protein>
<dbReference type="CDD" id="cd04301">
    <property type="entry name" value="NAT_SF"/>
    <property type="match status" value="1"/>
</dbReference>
<evidence type="ECO:0000259" key="3">
    <source>
        <dbReference type="PROSITE" id="PS51186"/>
    </source>
</evidence>
<evidence type="ECO:0000256" key="2">
    <source>
        <dbReference type="ARBA" id="ARBA00023315"/>
    </source>
</evidence>
<accession>U2ZRV0</accession>
<evidence type="ECO:0000313" key="4">
    <source>
        <dbReference type="EMBL" id="GAD63797.1"/>
    </source>
</evidence>
<keyword evidence="2" id="KW-0012">Acyltransferase</keyword>
<gene>
    <name evidence="4" type="ORF">PA6_028_01120</name>
</gene>
<dbReference type="GO" id="GO:0016747">
    <property type="term" value="F:acyltransferase activity, transferring groups other than amino-acyl groups"/>
    <property type="evidence" value="ECO:0007669"/>
    <property type="project" value="InterPro"/>
</dbReference>
<keyword evidence="1" id="KW-0808">Transferase</keyword>
<proteinExistence type="predicted"/>
<dbReference type="SUPFAM" id="SSF55729">
    <property type="entry name" value="Acyl-CoA N-acyltransferases (Nat)"/>
    <property type="match status" value="1"/>
</dbReference>
<dbReference type="PANTHER" id="PTHR43800:SF1">
    <property type="entry name" value="PEPTIDYL-LYSINE N-ACETYLTRANSFERASE YJAB"/>
    <property type="match status" value="1"/>
</dbReference>
<evidence type="ECO:0000256" key="1">
    <source>
        <dbReference type="ARBA" id="ARBA00022679"/>
    </source>
</evidence>
<organism evidence="4 5">
    <name type="scientific">Aquipseudomonas alcaligenes (strain ATCC 14909 / DSM 50342 / CCUG 1425 / JCM 20561 / NBRC 14159 / NCIMB 9945 / NCTC 10367 / 1577)</name>
    <name type="common">Pseudomonas alcaligenes</name>
    <dbReference type="NCBI Taxonomy" id="1215092"/>
    <lineage>
        <taxon>Bacteria</taxon>
        <taxon>Pseudomonadati</taxon>
        <taxon>Pseudomonadota</taxon>
        <taxon>Gammaproteobacteria</taxon>
        <taxon>Pseudomonadales</taxon>
        <taxon>Pseudomonadaceae</taxon>
        <taxon>Aquipseudomonas</taxon>
    </lineage>
</organism>
<reference evidence="4" key="1">
    <citation type="submission" date="2024-09" db="EMBL/GenBank/DDBJ databases">
        <title>Whole genome shotgun sequence of Pseudomonas alcaligenes NBRC 14159.</title>
        <authorList>
            <person name="Yoshida I."/>
            <person name="Hosoyama A."/>
            <person name="Tsuchikane K."/>
            <person name="Noguchi M."/>
            <person name="Hirakata S."/>
            <person name="Ando Y."/>
            <person name="Ohji S."/>
            <person name="Yamazoe A."/>
            <person name="Yamazaki S."/>
            <person name="Fujita N."/>
        </authorList>
    </citation>
    <scope>NUCLEOTIDE SEQUENCE</scope>
    <source>
        <strain evidence="4">NBRC 14159</strain>
    </source>
</reference>
<dbReference type="PROSITE" id="PS51186">
    <property type="entry name" value="GNAT"/>
    <property type="match status" value="1"/>
</dbReference>
<dbReference type="InterPro" id="IPR000182">
    <property type="entry name" value="GNAT_dom"/>
</dbReference>
<dbReference type="eggNOG" id="COG0456">
    <property type="taxonomic scope" value="Bacteria"/>
</dbReference>
<name>U2ZRV0_AQUA1</name>
<dbReference type="PANTHER" id="PTHR43800">
    <property type="entry name" value="PEPTIDYL-LYSINE N-ACETYLTRANSFERASE YJAB"/>
    <property type="match status" value="1"/>
</dbReference>
<dbReference type="InterPro" id="IPR016181">
    <property type="entry name" value="Acyl_CoA_acyltransferase"/>
</dbReference>
<dbReference type="STRING" id="43263.A0T30_05295"/>
<feature type="domain" description="N-acetyltransferase" evidence="3">
    <location>
        <begin position="20"/>
        <end position="157"/>
    </location>
</feature>